<dbReference type="Proteomes" id="UP000288812">
    <property type="component" value="Unassembled WGS sequence"/>
</dbReference>
<dbReference type="GO" id="GO:0032993">
    <property type="term" value="C:protein-DNA complex"/>
    <property type="evidence" value="ECO:0007669"/>
    <property type="project" value="TreeGrafter"/>
</dbReference>
<protein>
    <submittedName>
        <fullName evidence="10">DNA-binding response regulator</fullName>
    </submittedName>
</protein>
<keyword evidence="5" id="KW-0804">Transcription</keyword>
<dbReference type="GO" id="GO:0005829">
    <property type="term" value="C:cytosol"/>
    <property type="evidence" value="ECO:0007669"/>
    <property type="project" value="TreeGrafter"/>
</dbReference>
<dbReference type="AlphaFoldDB" id="A0A437S976"/>
<feature type="domain" description="OmpR/PhoB-type" evidence="9">
    <location>
        <begin position="131"/>
        <end position="229"/>
    </location>
</feature>
<dbReference type="InterPro" id="IPR001867">
    <property type="entry name" value="OmpR/PhoB-type_DNA-bd"/>
</dbReference>
<keyword evidence="1 6" id="KW-0597">Phosphoprotein</keyword>
<dbReference type="EMBL" id="RLIH01000002">
    <property type="protein sequence ID" value="RVU55461.1"/>
    <property type="molecule type" value="Genomic_DNA"/>
</dbReference>
<dbReference type="PANTHER" id="PTHR48111">
    <property type="entry name" value="REGULATOR OF RPOS"/>
    <property type="match status" value="1"/>
</dbReference>
<evidence type="ECO:0000256" key="6">
    <source>
        <dbReference type="PROSITE-ProRule" id="PRU00169"/>
    </source>
</evidence>
<evidence type="ECO:0000313" key="11">
    <source>
        <dbReference type="Proteomes" id="UP000288812"/>
    </source>
</evidence>
<dbReference type="Gene3D" id="1.10.10.10">
    <property type="entry name" value="Winged helix-like DNA-binding domain superfamily/Winged helix DNA-binding domain"/>
    <property type="match status" value="1"/>
</dbReference>
<evidence type="ECO:0000256" key="7">
    <source>
        <dbReference type="PROSITE-ProRule" id="PRU01091"/>
    </source>
</evidence>
<accession>A0A437S976</accession>
<evidence type="ECO:0000313" key="10">
    <source>
        <dbReference type="EMBL" id="RVU55461.1"/>
    </source>
</evidence>
<dbReference type="Pfam" id="PF00486">
    <property type="entry name" value="Trans_reg_C"/>
    <property type="match status" value="1"/>
</dbReference>
<dbReference type="PANTHER" id="PTHR48111:SF22">
    <property type="entry name" value="REGULATOR OF RPOS"/>
    <property type="match status" value="1"/>
</dbReference>
<dbReference type="InterPro" id="IPR011006">
    <property type="entry name" value="CheY-like_superfamily"/>
</dbReference>
<dbReference type="GO" id="GO:0000156">
    <property type="term" value="F:phosphorelay response regulator activity"/>
    <property type="evidence" value="ECO:0007669"/>
    <property type="project" value="TreeGrafter"/>
</dbReference>
<dbReference type="PROSITE" id="PS51755">
    <property type="entry name" value="OMPR_PHOB"/>
    <property type="match status" value="1"/>
</dbReference>
<organism evidence="10 11">
    <name type="scientific">Anaerosphaera multitolerans</name>
    <dbReference type="NCBI Taxonomy" id="2487351"/>
    <lineage>
        <taxon>Bacteria</taxon>
        <taxon>Bacillati</taxon>
        <taxon>Bacillota</taxon>
        <taxon>Tissierellia</taxon>
        <taxon>Tissierellales</taxon>
        <taxon>Peptoniphilaceae</taxon>
        <taxon>Anaerosphaera</taxon>
    </lineage>
</organism>
<dbReference type="CDD" id="cd00383">
    <property type="entry name" value="trans_reg_C"/>
    <property type="match status" value="1"/>
</dbReference>
<evidence type="ECO:0000259" key="8">
    <source>
        <dbReference type="PROSITE" id="PS50110"/>
    </source>
</evidence>
<feature type="modified residue" description="4-aspartylphosphate" evidence="6">
    <location>
        <position position="60"/>
    </location>
</feature>
<evidence type="ECO:0000256" key="1">
    <source>
        <dbReference type="ARBA" id="ARBA00022553"/>
    </source>
</evidence>
<dbReference type="InterPro" id="IPR001789">
    <property type="entry name" value="Sig_transdc_resp-reg_receiver"/>
</dbReference>
<dbReference type="SMART" id="SM00448">
    <property type="entry name" value="REC"/>
    <property type="match status" value="1"/>
</dbReference>
<keyword evidence="3" id="KW-0805">Transcription regulation</keyword>
<dbReference type="SUPFAM" id="SSF52172">
    <property type="entry name" value="CheY-like"/>
    <property type="match status" value="1"/>
</dbReference>
<dbReference type="SMART" id="SM00862">
    <property type="entry name" value="Trans_reg_C"/>
    <property type="match status" value="1"/>
</dbReference>
<feature type="domain" description="Response regulatory" evidence="8">
    <location>
        <begin position="11"/>
        <end position="125"/>
    </location>
</feature>
<keyword evidence="4 7" id="KW-0238">DNA-binding</keyword>
<keyword evidence="2" id="KW-0902">Two-component regulatory system</keyword>
<dbReference type="Pfam" id="PF00072">
    <property type="entry name" value="Response_reg"/>
    <property type="match status" value="1"/>
</dbReference>
<keyword evidence="11" id="KW-1185">Reference proteome</keyword>
<comment type="caution">
    <text evidence="10">The sequence shown here is derived from an EMBL/GenBank/DDBJ whole genome shotgun (WGS) entry which is preliminary data.</text>
</comment>
<evidence type="ECO:0000256" key="4">
    <source>
        <dbReference type="ARBA" id="ARBA00023125"/>
    </source>
</evidence>
<gene>
    <name evidence="10" type="ORF">EF514_01665</name>
</gene>
<feature type="DNA-binding region" description="OmpR/PhoB-type" evidence="7">
    <location>
        <begin position="131"/>
        <end position="229"/>
    </location>
</feature>
<dbReference type="PROSITE" id="PS50110">
    <property type="entry name" value="RESPONSE_REGULATORY"/>
    <property type="match status" value="1"/>
</dbReference>
<proteinExistence type="predicted"/>
<dbReference type="InterPro" id="IPR036388">
    <property type="entry name" value="WH-like_DNA-bd_sf"/>
</dbReference>
<reference evidence="10 11" key="1">
    <citation type="submission" date="2018-11" db="EMBL/GenBank/DDBJ databases">
        <title>Genome sequencing and assembly of Anaerosphaera sp. nov., GS7-6-2.</title>
        <authorList>
            <person name="Rettenmaier R."/>
            <person name="Liebl W."/>
            <person name="Zverlov V."/>
        </authorList>
    </citation>
    <scope>NUCLEOTIDE SEQUENCE [LARGE SCALE GENOMIC DNA]</scope>
    <source>
        <strain evidence="10 11">GS7-6-2</strain>
    </source>
</reference>
<dbReference type="Gene3D" id="3.40.50.2300">
    <property type="match status" value="1"/>
</dbReference>
<dbReference type="GO" id="GO:0006355">
    <property type="term" value="P:regulation of DNA-templated transcription"/>
    <property type="evidence" value="ECO:0007669"/>
    <property type="project" value="InterPro"/>
</dbReference>
<dbReference type="OrthoDB" id="9803564at2"/>
<sequence length="229" mass="26564">MEERSGRYVMRVLIVEDDINLNKGIGIVLEELTDEICSAHTLEEAKEIVLNEEIDLMVLDLNLPDGDGLDFIKYLRNSLYSFPIIILSARSLESDMILGLKLGADDYLIKPFSLIVLKEKIRAIMKRINKEEHFTYEDEHLNFNFDKLKFFVDGREVDLSKTEIKILQKLIANRDIIVKRENLIDAVWGLEGEFVDTNALSVAINRLRKKIVYKEKIHNEYGVGYIWKS</sequence>
<dbReference type="InterPro" id="IPR039420">
    <property type="entry name" value="WalR-like"/>
</dbReference>
<evidence type="ECO:0000259" key="9">
    <source>
        <dbReference type="PROSITE" id="PS51755"/>
    </source>
</evidence>
<evidence type="ECO:0000256" key="5">
    <source>
        <dbReference type="ARBA" id="ARBA00023163"/>
    </source>
</evidence>
<dbReference type="Gene3D" id="6.10.250.690">
    <property type="match status" value="1"/>
</dbReference>
<evidence type="ECO:0000256" key="2">
    <source>
        <dbReference type="ARBA" id="ARBA00023012"/>
    </source>
</evidence>
<name>A0A437S976_9FIRM</name>
<evidence type="ECO:0000256" key="3">
    <source>
        <dbReference type="ARBA" id="ARBA00023015"/>
    </source>
</evidence>
<dbReference type="GO" id="GO:0000976">
    <property type="term" value="F:transcription cis-regulatory region binding"/>
    <property type="evidence" value="ECO:0007669"/>
    <property type="project" value="TreeGrafter"/>
</dbReference>